<dbReference type="PATRIC" id="fig|264459.3.peg.6821"/>
<dbReference type="Proteomes" id="UP000050384">
    <property type="component" value="Unassembled WGS sequence"/>
</dbReference>
<evidence type="ECO:0000313" key="2">
    <source>
        <dbReference type="Proteomes" id="UP000050384"/>
    </source>
</evidence>
<accession>A0A0N8TC00</accession>
<dbReference type="AlphaFoldDB" id="A0A0N8TC00"/>
<comment type="caution">
    <text evidence="1">The sequence shown here is derived from an EMBL/GenBank/DDBJ whole genome shotgun (WGS) entry which is preliminary data.</text>
</comment>
<organism evidence="1 2">
    <name type="scientific">Pseudomonas syringae pv. spinaceae</name>
    <dbReference type="NCBI Taxonomy" id="264459"/>
    <lineage>
        <taxon>Bacteria</taxon>
        <taxon>Pseudomonadati</taxon>
        <taxon>Pseudomonadota</taxon>
        <taxon>Gammaproteobacteria</taxon>
        <taxon>Pseudomonadales</taxon>
        <taxon>Pseudomonadaceae</taxon>
        <taxon>Pseudomonas</taxon>
        <taxon>Pseudomonas syringae</taxon>
    </lineage>
</organism>
<protein>
    <submittedName>
        <fullName evidence="1">Uncharacterized protein</fullName>
    </submittedName>
</protein>
<sequence length="56" mass="6344">MLTCDCMGKRGGTRVIYYNALSEGYIWLLIAYTNAKFDNLPIAFLSQLKDEISHGQ</sequence>
<gene>
    <name evidence="1" type="ORF">ALO94_04382</name>
</gene>
<name>A0A0N8TC00_PSESX</name>
<dbReference type="EMBL" id="LJRI01000216">
    <property type="protein sequence ID" value="KPZ09409.1"/>
    <property type="molecule type" value="Genomic_DNA"/>
</dbReference>
<proteinExistence type="predicted"/>
<reference evidence="1 2" key="1">
    <citation type="submission" date="2015-09" db="EMBL/GenBank/DDBJ databases">
        <title>Genome announcement of multiple Pseudomonas syringae strains.</title>
        <authorList>
            <person name="Thakur S."/>
            <person name="Wang P.W."/>
            <person name="Gong Y."/>
            <person name="Weir B.S."/>
            <person name="Guttman D.S."/>
        </authorList>
    </citation>
    <scope>NUCLEOTIDE SEQUENCE [LARGE SCALE GENOMIC DNA]</scope>
    <source>
        <strain evidence="1 2">ICMP16929</strain>
    </source>
</reference>
<evidence type="ECO:0000313" key="1">
    <source>
        <dbReference type="EMBL" id="KPZ09409.1"/>
    </source>
</evidence>